<dbReference type="SUPFAM" id="SSF51679">
    <property type="entry name" value="Bacterial luciferase-like"/>
    <property type="match status" value="1"/>
</dbReference>
<dbReference type="GO" id="GO:0016705">
    <property type="term" value="F:oxidoreductase activity, acting on paired donors, with incorporation or reduction of molecular oxygen"/>
    <property type="evidence" value="ECO:0007669"/>
    <property type="project" value="InterPro"/>
</dbReference>
<evidence type="ECO:0000313" key="3">
    <source>
        <dbReference type="EMBL" id="GGC87912.1"/>
    </source>
</evidence>
<evidence type="ECO:0000259" key="2">
    <source>
        <dbReference type="Pfam" id="PF00296"/>
    </source>
</evidence>
<dbReference type="InterPro" id="IPR019945">
    <property type="entry name" value="F420_G6P_DH-rel"/>
</dbReference>
<evidence type="ECO:0000256" key="1">
    <source>
        <dbReference type="ARBA" id="ARBA00023002"/>
    </source>
</evidence>
<dbReference type="InterPro" id="IPR011251">
    <property type="entry name" value="Luciferase-like_dom"/>
</dbReference>
<dbReference type="NCBIfam" id="TIGR03885">
    <property type="entry name" value="flavin_revert"/>
    <property type="match status" value="1"/>
</dbReference>
<dbReference type="InterPro" id="IPR023907">
    <property type="entry name" value="Non-F420_Flavin_OxRdtase"/>
</dbReference>
<protein>
    <submittedName>
        <fullName evidence="3">LLM class F420-dependent oxidoreductase</fullName>
    </submittedName>
</protein>
<reference evidence="3" key="2">
    <citation type="submission" date="2020-09" db="EMBL/GenBank/DDBJ databases">
        <authorList>
            <person name="Sun Q."/>
            <person name="Zhou Y."/>
        </authorList>
    </citation>
    <scope>NUCLEOTIDE SEQUENCE</scope>
    <source>
        <strain evidence="3">CGMCC 1.12919</strain>
    </source>
</reference>
<name>A0A916UU92_9HYPH</name>
<gene>
    <name evidence="3" type="ORF">GCM10010994_52360</name>
</gene>
<dbReference type="Proteomes" id="UP000637002">
    <property type="component" value="Unassembled WGS sequence"/>
</dbReference>
<feature type="domain" description="Luciferase-like" evidence="2">
    <location>
        <begin position="7"/>
        <end position="292"/>
    </location>
</feature>
<dbReference type="InterPro" id="IPR050564">
    <property type="entry name" value="F420-G6PD/mer"/>
</dbReference>
<dbReference type="Gene3D" id="3.20.20.30">
    <property type="entry name" value="Luciferase-like domain"/>
    <property type="match status" value="1"/>
</dbReference>
<dbReference type="CDD" id="cd01097">
    <property type="entry name" value="Tetrahydromethanopterin_reductase"/>
    <property type="match status" value="1"/>
</dbReference>
<organism evidence="3 4">
    <name type="scientific">Chelatococcus reniformis</name>
    <dbReference type="NCBI Taxonomy" id="1494448"/>
    <lineage>
        <taxon>Bacteria</taxon>
        <taxon>Pseudomonadati</taxon>
        <taxon>Pseudomonadota</taxon>
        <taxon>Alphaproteobacteria</taxon>
        <taxon>Hyphomicrobiales</taxon>
        <taxon>Chelatococcaceae</taxon>
        <taxon>Chelatococcus</taxon>
    </lineage>
</organism>
<dbReference type="EMBL" id="BMGG01000010">
    <property type="protein sequence ID" value="GGC87912.1"/>
    <property type="molecule type" value="Genomic_DNA"/>
</dbReference>
<dbReference type="PANTHER" id="PTHR43244">
    <property type="match status" value="1"/>
</dbReference>
<keyword evidence="4" id="KW-1185">Reference proteome</keyword>
<keyword evidence="1" id="KW-0560">Oxidoreductase</keyword>
<dbReference type="PANTHER" id="PTHR43244:SF1">
    <property type="entry name" value="5,10-METHYLENETETRAHYDROMETHANOPTERIN REDUCTASE"/>
    <property type="match status" value="1"/>
</dbReference>
<proteinExistence type="predicted"/>
<dbReference type="NCBIfam" id="TIGR03557">
    <property type="entry name" value="F420_G6P_family"/>
    <property type="match status" value="1"/>
</dbReference>
<dbReference type="RefSeq" id="WP_188612204.1">
    <property type="nucleotide sequence ID" value="NZ_BMGG01000010.1"/>
</dbReference>
<accession>A0A916UU92</accession>
<reference evidence="3" key="1">
    <citation type="journal article" date="2014" name="Int. J. Syst. Evol. Microbiol.">
        <title>Complete genome sequence of Corynebacterium casei LMG S-19264T (=DSM 44701T), isolated from a smear-ripened cheese.</title>
        <authorList>
            <consortium name="US DOE Joint Genome Institute (JGI-PGF)"/>
            <person name="Walter F."/>
            <person name="Albersmeier A."/>
            <person name="Kalinowski J."/>
            <person name="Ruckert C."/>
        </authorList>
    </citation>
    <scope>NUCLEOTIDE SEQUENCE</scope>
    <source>
        <strain evidence="3">CGMCC 1.12919</strain>
    </source>
</reference>
<evidence type="ECO:0000313" key="4">
    <source>
        <dbReference type="Proteomes" id="UP000637002"/>
    </source>
</evidence>
<dbReference type="AlphaFoldDB" id="A0A916UU92"/>
<sequence length="319" mass="34748">MTAFGYHASHEQFTPRDLLDWARLAEASGFACGMSSDHFHPWSERQGQSGFAWAWLGAALEATRLPFGTISAPGYRYHPALLAQAAATLAQLYPGRLWLALGSGQAINEAITGLPWPDKAERNAQLGECAAIIRRLFAGEIVTHRGRVTVVEAKLYSRPAAAPLLLGGAVTEETAAFVGSWADGLLTVHAPPDRLARVIQAFRSSAGPAKPIYLKVTLSWGATEAQAVAEALHQWSANAVGGEVNWDLRRPGDFDLATRFVREDDIRQSVLVSADVARHRAWLQEFAAMGFEQIVLHNVGRNQREFIETFGAQVLPTLS</sequence>
<dbReference type="InterPro" id="IPR036661">
    <property type="entry name" value="Luciferase-like_sf"/>
</dbReference>
<comment type="caution">
    <text evidence="3">The sequence shown here is derived from an EMBL/GenBank/DDBJ whole genome shotgun (WGS) entry which is preliminary data.</text>
</comment>
<dbReference type="Pfam" id="PF00296">
    <property type="entry name" value="Bac_luciferase"/>
    <property type="match status" value="1"/>
</dbReference>